<sequence>MNLSCSLPKISVSHLTYLKQINLKNYYTSDPESVIVNCKICKFNMPTNHVFEHTVSKRHKYNKLLVRIVQNSSYNGDMDFFIKDIDSLECRYCTALVINSNEDNLVVNHLQSIIHRYKKQQYLKRSSCSSVVDLSVQCDMTLRPLDSLLTYNKKYANQMHNLSKNLPKPKVASVVVKVNPTKSSAFCGIKDTQRREKIPKCITVDENDICMCTVCTKFIPNTTVNINQHVDGKAHKIQLQKLQETAGEDIEDNESYWCKDCCKKVPNNKHNIELHNTGRKHLSKIKAPSVSTENIEHKGKNKVKDPITIMHDLCLRVQQLGQY</sequence>
<dbReference type="GeneID" id="124294052"/>
<gene>
    <name evidence="2" type="primary">LOC124294052</name>
</gene>
<name>A0ABM3G094_NEOLC</name>
<accession>A0ABM3G094</accession>
<evidence type="ECO:0000313" key="1">
    <source>
        <dbReference type="Proteomes" id="UP000829291"/>
    </source>
</evidence>
<reference evidence="2" key="1">
    <citation type="submission" date="2025-08" db="UniProtKB">
        <authorList>
            <consortium name="RefSeq"/>
        </authorList>
    </citation>
    <scope>IDENTIFICATION</scope>
    <source>
        <tissue evidence="2">Thorax and Abdomen</tissue>
    </source>
</reference>
<dbReference type="RefSeq" id="XP_046593691.1">
    <property type="nucleotide sequence ID" value="XM_046737735.1"/>
</dbReference>
<dbReference type="Proteomes" id="UP000829291">
    <property type="component" value="Chromosome 4"/>
</dbReference>
<organism evidence="1 2">
    <name type="scientific">Neodiprion lecontei</name>
    <name type="common">Redheaded pine sawfly</name>
    <dbReference type="NCBI Taxonomy" id="441921"/>
    <lineage>
        <taxon>Eukaryota</taxon>
        <taxon>Metazoa</taxon>
        <taxon>Ecdysozoa</taxon>
        <taxon>Arthropoda</taxon>
        <taxon>Hexapoda</taxon>
        <taxon>Insecta</taxon>
        <taxon>Pterygota</taxon>
        <taxon>Neoptera</taxon>
        <taxon>Endopterygota</taxon>
        <taxon>Hymenoptera</taxon>
        <taxon>Tenthredinoidea</taxon>
        <taxon>Diprionidae</taxon>
        <taxon>Diprioninae</taxon>
        <taxon>Neodiprion</taxon>
    </lineage>
</organism>
<proteinExistence type="predicted"/>
<keyword evidence="1" id="KW-1185">Reference proteome</keyword>
<protein>
    <submittedName>
        <fullName evidence="2">Uncharacterized protein LOC124294052</fullName>
    </submittedName>
</protein>
<evidence type="ECO:0000313" key="2">
    <source>
        <dbReference type="RefSeq" id="XP_046593691.1"/>
    </source>
</evidence>